<sequence length="222" mass="22721">MKSVVTLLAAACAMGLAANASAQSAGQFSAKIGAGKITPEGDSGDLSAPAFPGSKVAVGDATAPVLIVAYGLTDNISAELGLNLPYKLKLSGAGTQAGTGQLGTAEALLPSAFIQYRFFQPEAMLRPFVGLGVTYAYFQKETGSGKLTALLNTGGPATTFSIGAKAAATLQAGVAVNINPRWFVDLTVTKSKLEVQTRYATGQTQSVRLDPLAVILAIGYKF</sequence>
<keyword evidence="2" id="KW-0732">Signal</keyword>
<dbReference type="Pfam" id="PF03922">
    <property type="entry name" value="OmpW"/>
    <property type="match status" value="1"/>
</dbReference>
<organism evidence="3 4">
    <name type="scientific">Massilia psychrophila</name>
    <dbReference type="NCBI Taxonomy" id="1603353"/>
    <lineage>
        <taxon>Bacteria</taxon>
        <taxon>Pseudomonadati</taxon>
        <taxon>Pseudomonadota</taxon>
        <taxon>Betaproteobacteria</taxon>
        <taxon>Burkholderiales</taxon>
        <taxon>Oxalobacteraceae</taxon>
        <taxon>Telluria group</taxon>
        <taxon>Massilia</taxon>
    </lineage>
</organism>
<dbReference type="InterPro" id="IPR005618">
    <property type="entry name" value="OMPW"/>
</dbReference>
<dbReference type="PANTHER" id="PTHR36920:SF1">
    <property type="entry name" value="OUTER MEMBRANE PROTEIN W"/>
    <property type="match status" value="1"/>
</dbReference>
<evidence type="ECO:0000256" key="2">
    <source>
        <dbReference type="SAM" id="SignalP"/>
    </source>
</evidence>
<dbReference type="PANTHER" id="PTHR36920">
    <property type="match status" value="1"/>
</dbReference>
<feature type="chain" id="PRO_5013923552" description="OmpW family protein" evidence="2">
    <location>
        <begin position="23"/>
        <end position="222"/>
    </location>
</feature>
<feature type="signal peptide" evidence="2">
    <location>
        <begin position="1"/>
        <end position="22"/>
    </location>
</feature>
<dbReference type="GO" id="GO:0055085">
    <property type="term" value="P:transmembrane transport"/>
    <property type="evidence" value="ECO:0007669"/>
    <property type="project" value="TreeGrafter"/>
</dbReference>
<reference evidence="3 4" key="1">
    <citation type="submission" date="2017-10" db="EMBL/GenBank/DDBJ databases">
        <title>Massilia psychrophilum sp. nov., a novel purple-pigmented bacterium isolated from Tianshan glacier, Xinjiang Municipality, China.</title>
        <authorList>
            <person name="Wang H."/>
        </authorList>
    </citation>
    <scope>NUCLEOTIDE SEQUENCE [LARGE SCALE GENOMIC DNA]</scope>
    <source>
        <strain evidence="3 4">JCM 30813</strain>
    </source>
</reference>
<evidence type="ECO:0000313" key="4">
    <source>
        <dbReference type="Proteomes" id="UP000228593"/>
    </source>
</evidence>
<gene>
    <name evidence="3" type="ORF">CR103_00935</name>
</gene>
<keyword evidence="4" id="KW-1185">Reference proteome</keyword>
<comment type="subcellular location">
    <subcellularLocation>
        <location evidence="1">Cell outer membrane</location>
    </subcellularLocation>
</comment>
<evidence type="ECO:0000313" key="3">
    <source>
        <dbReference type="EMBL" id="PIL41641.1"/>
    </source>
</evidence>
<dbReference type="GO" id="GO:0009279">
    <property type="term" value="C:cell outer membrane"/>
    <property type="evidence" value="ECO:0007669"/>
    <property type="project" value="UniProtKB-SubCell"/>
</dbReference>
<proteinExistence type="predicted"/>
<dbReference type="OrthoDB" id="9807574at2"/>
<dbReference type="InterPro" id="IPR011250">
    <property type="entry name" value="OMP/PagP_B-barrel"/>
</dbReference>
<dbReference type="AlphaFoldDB" id="A0A2G8T6H6"/>
<evidence type="ECO:0000256" key="1">
    <source>
        <dbReference type="ARBA" id="ARBA00004442"/>
    </source>
</evidence>
<comment type="caution">
    <text evidence="3">The sequence shown here is derived from an EMBL/GenBank/DDBJ whole genome shotgun (WGS) entry which is preliminary data.</text>
</comment>
<accession>A0A2G8T6H6</accession>
<protein>
    <recommendedName>
        <fullName evidence="5">OmpW family protein</fullName>
    </recommendedName>
</protein>
<dbReference type="EMBL" id="PDOB01000001">
    <property type="protein sequence ID" value="PIL41641.1"/>
    <property type="molecule type" value="Genomic_DNA"/>
</dbReference>
<dbReference type="Proteomes" id="UP000228593">
    <property type="component" value="Unassembled WGS sequence"/>
</dbReference>
<name>A0A2G8T6H6_9BURK</name>
<dbReference type="Gene3D" id="2.40.160.20">
    <property type="match status" value="1"/>
</dbReference>
<dbReference type="SUPFAM" id="SSF56925">
    <property type="entry name" value="OMPA-like"/>
    <property type="match status" value="1"/>
</dbReference>
<evidence type="ECO:0008006" key="5">
    <source>
        <dbReference type="Google" id="ProtNLM"/>
    </source>
</evidence>